<dbReference type="GO" id="GO:0046983">
    <property type="term" value="F:protein dimerization activity"/>
    <property type="evidence" value="ECO:0007669"/>
    <property type="project" value="InterPro"/>
</dbReference>
<dbReference type="Proteomes" id="UP000276133">
    <property type="component" value="Unassembled WGS sequence"/>
</dbReference>
<dbReference type="OrthoDB" id="1607513at2759"/>
<dbReference type="EMBL" id="REGN01004413">
    <property type="protein sequence ID" value="RNA17627.1"/>
    <property type="molecule type" value="Genomic_DNA"/>
</dbReference>
<sequence length="161" mass="18188">MRTSVASILGNNSRKDEFLQENYNDSNLKTQASDVQLTQSNTISNAIFFYLNNDKSECAIAFWKNNIYEYPILSILASIILAAPATSVPSERLFSHADVPFKFKDIKTCLVKIKDTIAWKPKTERSARGPRTKSKLPEYYNKKLNVNVISQVNQSSTDITS</sequence>
<keyword evidence="3" id="KW-1185">Reference proteome</keyword>
<name>A0A3M7R212_BRAPC</name>
<feature type="domain" description="HAT C-terminal dimerisation" evidence="1">
    <location>
        <begin position="60"/>
        <end position="97"/>
    </location>
</feature>
<dbReference type="SUPFAM" id="SSF53098">
    <property type="entry name" value="Ribonuclease H-like"/>
    <property type="match status" value="1"/>
</dbReference>
<dbReference type="InterPro" id="IPR008906">
    <property type="entry name" value="HATC_C_dom"/>
</dbReference>
<organism evidence="2 3">
    <name type="scientific">Brachionus plicatilis</name>
    <name type="common">Marine rotifer</name>
    <name type="synonym">Brachionus muelleri</name>
    <dbReference type="NCBI Taxonomy" id="10195"/>
    <lineage>
        <taxon>Eukaryota</taxon>
        <taxon>Metazoa</taxon>
        <taxon>Spiralia</taxon>
        <taxon>Gnathifera</taxon>
        <taxon>Rotifera</taxon>
        <taxon>Eurotatoria</taxon>
        <taxon>Monogononta</taxon>
        <taxon>Pseudotrocha</taxon>
        <taxon>Ploima</taxon>
        <taxon>Brachionidae</taxon>
        <taxon>Brachionus</taxon>
    </lineage>
</organism>
<evidence type="ECO:0000313" key="3">
    <source>
        <dbReference type="Proteomes" id="UP000276133"/>
    </source>
</evidence>
<reference evidence="2 3" key="1">
    <citation type="journal article" date="2018" name="Sci. Rep.">
        <title>Genomic signatures of local adaptation to the degree of environmental predictability in rotifers.</title>
        <authorList>
            <person name="Franch-Gras L."/>
            <person name="Hahn C."/>
            <person name="Garcia-Roger E.M."/>
            <person name="Carmona M.J."/>
            <person name="Serra M."/>
            <person name="Gomez A."/>
        </authorList>
    </citation>
    <scope>NUCLEOTIDE SEQUENCE [LARGE SCALE GENOMIC DNA]</scope>
    <source>
        <strain evidence="2">HYR1</strain>
    </source>
</reference>
<evidence type="ECO:0000313" key="2">
    <source>
        <dbReference type="EMBL" id="RNA17627.1"/>
    </source>
</evidence>
<accession>A0A3M7R212</accession>
<gene>
    <name evidence="2" type="ORF">BpHYR1_015414</name>
</gene>
<evidence type="ECO:0000259" key="1">
    <source>
        <dbReference type="Pfam" id="PF05699"/>
    </source>
</evidence>
<comment type="caution">
    <text evidence="2">The sequence shown here is derived from an EMBL/GenBank/DDBJ whole genome shotgun (WGS) entry which is preliminary data.</text>
</comment>
<dbReference type="Pfam" id="PF05699">
    <property type="entry name" value="Dimer_Tnp_hAT"/>
    <property type="match status" value="1"/>
</dbReference>
<dbReference type="AlphaFoldDB" id="A0A3M7R212"/>
<proteinExistence type="predicted"/>
<dbReference type="InterPro" id="IPR012337">
    <property type="entry name" value="RNaseH-like_sf"/>
</dbReference>
<protein>
    <recommendedName>
        <fullName evidence="1">HAT C-terminal dimerisation domain-containing protein</fullName>
    </recommendedName>
</protein>